<keyword evidence="2" id="KW-1185">Reference proteome</keyword>
<dbReference type="KEGG" id="pog:Pogu_0786"/>
<dbReference type="HOGENOM" id="CLU_1860778_0_0_2"/>
<dbReference type="STRING" id="698757.Pogu_0786"/>
<proteinExistence type="predicted"/>
<accession>H6Q883</accession>
<organism evidence="1 2">
    <name type="scientific">Pyrobaculum oguniense (strain DSM 13380 / JCM 10595 / TE7)</name>
    <dbReference type="NCBI Taxonomy" id="698757"/>
    <lineage>
        <taxon>Archaea</taxon>
        <taxon>Thermoproteota</taxon>
        <taxon>Thermoprotei</taxon>
        <taxon>Thermoproteales</taxon>
        <taxon>Thermoproteaceae</taxon>
        <taxon>Pyrobaculum</taxon>
    </lineage>
</organism>
<evidence type="ECO:0000313" key="2">
    <source>
        <dbReference type="Proteomes" id="UP000009062"/>
    </source>
</evidence>
<evidence type="ECO:0000313" key="1">
    <source>
        <dbReference type="EMBL" id="AFA38813.1"/>
    </source>
</evidence>
<dbReference type="eggNOG" id="arCOG12856">
    <property type="taxonomic scope" value="Archaea"/>
</dbReference>
<dbReference type="Proteomes" id="UP000009062">
    <property type="component" value="Chromosome"/>
</dbReference>
<gene>
    <name evidence="1" type="ordered locus">Pogu_0786</name>
</gene>
<name>H6Q883_PYROT</name>
<protein>
    <submittedName>
        <fullName evidence="1">Uncharacterized protein</fullName>
    </submittedName>
</protein>
<dbReference type="EMBL" id="CP003316">
    <property type="protein sequence ID" value="AFA38813.1"/>
    <property type="molecule type" value="Genomic_DNA"/>
</dbReference>
<dbReference type="AlphaFoldDB" id="H6Q883"/>
<reference evidence="1 2" key="1">
    <citation type="journal article" date="2012" name="Stand. Genomic Sci.">
        <title>Complete genome sequence of Pyrobaculum oguniense.</title>
        <authorList>
            <person name="Bernick D.L."/>
            <person name="Karplus K."/>
            <person name="Lui L.M."/>
            <person name="Coker J.K."/>
            <person name="Murphy J.N."/>
            <person name="Chan P.P."/>
            <person name="Cozen A.E."/>
            <person name="Lowe T.M."/>
        </authorList>
    </citation>
    <scope>NUCLEOTIDE SEQUENCE [LARGE SCALE GENOMIC DNA]</scope>
    <source>
        <strain evidence="1 2">TE7</strain>
    </source>
</reference>
<sequence length="137" mass="14715">MRLIVVVVLISLVVAVLAFQLQYAKTAIEVKTGSWSYEITKAEAKNTGHGRGVCLPQNVTVSYTENSVTVVMYGCQRVLVDITIRSKATVPLCLISKGAAEGPGKIPLAIGATKTVNYVFHTNDTLTFGRQIGDCGR</sequence>